<accession>A0A841QEM5</accession>
<dbReference type="EMBL" id="JACHIE010000007">
    <property type="protein sequence ID" value="MBB6457409.1"/>
    <property type="molecule type" value="Genomic_DNA"/>
</dbReference>
<dbReference type="RefSeq" id="WP_166114322.1">
    <property type="nucleotide sequence ID" value="NZ_BAABDB010000032.1"/>
</dbReference>
<reference evidence="2 3" key="1">
    <citation type="submission" date="2020-08" db="EMBL/GenBank/DDBJ databases">
        <title>Genomic Encyclopedia of Type Strains, Phase IV (KMG-IV): sequencing the most valuable type-strain genomes for metagenomic binning, comparative biology and taxonomic classification.</title>
        <authorList>
            <person name="Goeker M."/>
        </authorList>
    </citation>
    <scope>NUCLEOTIDE SEQUENCE [LARGE SCALE GENOMIC DNA]</scope>
    <source>
        <strain evidence="2 3">DSM 4491</strain>
    </source>
</reference>
<name>A0A841QEM5_9PROT</name>
<evidence type="ECO:0000256" key="1">
    <source>
        <dbReference type="SAM" id="SignalP"/>
    </source>
</evidence>
<feature type="signal peptide" evidence="1">
    <location>
        <begin position="1"/>
        <end position="21"/>
    </location>
</feature>
<organism evidence="2 3">
    <name type="scientific">Acetobacter lovaniensis</name>
    <dbReference type="NCBI Taxonomy" id="104100"/>
    <lineage>
        <taxon>Bacteria</taxon>
        <taxon>Pseudomonadati</taxon>
        <taxon>Pseudomonadota</taxon>
        <taxon>Alphaproteobacteria</taxon>
        <taxon>Acetobacterales</taxon>
        <taxon>Acetobacteraceae</taxon>
        <taxon>Acetobacter</taxon>
    </lineage>
</organism>
<feature type="chain" id="PRO_5032941275" evidence="1">
    <location>
        <begin position="22"/>
        <end position="131"/>
    </location>
</feature>
<evidence type="ECO:0000313" key="3">
    <source>
        <dbReference type="Proteomes" id="UP000578000"/>
    </source>
</evidence>
<protein>
    <submittedName>
        <fullName evidence="2">Uncharacterized protein</fullName>
    </submittedName>
</protein>
<evidence type="ECO:0000313" key="2">
    <source>
        <dbReference type="EMBL" id="MBB6457409.1"/>
    </source>
</evidence>
<keyword evidence="1" id="KW-0732">Signal</keyword>
<dbReference type="AlphaFoldDB" id="A0A841QEM5"/>
<keyword evidence="3" id="KW-1185">Reference proteome</keyword>
<comment type="caution">
    <text evidence="2">The sequence shown here is derived from an EMBL/GenBank/DDBJ whole genome shotgun (WGS) entry which is preliminary data.</text>
</comment>
<gene>
    <name evidence="2" type="ORF">HNR55_002000</name>
</gene>
<proteinExistence type="predicted"/>
<dbReference type="Proteomes" id="UP000578000">
    <property type="component" value="Unassembled WGS sequence"/>
</dbReference>
<sequence length="131" mass="13881">MKKLLFAFPALSAFLTVPVHAAPTTDLPDQIGTCVFTHVKSVETRLQESGGKPVPDSGSAISFVNGGYQVSYEQIPEVDSSQAGDKVMMCLASVPANCPAGDNRGKVYTTTNFRTGRSWTLPDSEHDCGGA</sequence>